<sequence length="59" mass="6866">MSDYDILSFICTAYADGELDGSTPHASKTTRKYWVHPLDQKINKLREFVQKMLLFNSKI</sequence>
<proteinExistence type="predicted"/>
<evidence type="ECO:0000313" key="1">
    <source>
        <dbReference type="EMBL" id="KAF0761668.1"/>
    </source>
</evidence>
<accession>A0A6G0YUL0</accession>
<dbReference type="AlphaFoldDB" id="A0A6G0YUL0"/>
<keyword evidence="2" id="KW-1185">Reference proteome</keyword>
<protein>
    <submittedName>
        <fullName evidence="1">Putative nuclease HARBI1</fullName>
    </submittedName>
</protein>
<organism evidence="1 2">
    <name type="scientific">Aphis craccivora</name>
    <name type="common">Cowpea aphid</name>
    <dbReference type="NCBI Taxonomy" id="307492"/>
    <lineage>
        <taxon>Eukaryota</taxon>
        <taxon>Metazoa</taxon>
        <taxon>Ecdysozoa</taxon>
        <taxon>Arthropoda</taxon>
        <taxon>Hexapoda</taxon>
        <taxon>Insecta</taxon>
        <taxon>Pterygota</taxon>
        <taxon>Neoptera</taxon>
        <taxon>Paraneoptera</taxon>
        <taxon>Hemiptera</taxon>
        <taxon>Sternorrhyncha</taxon>
        <taxon>Aphidomorpha</taxon>
        <taxon>Aphidoidea</taxon>
        <taxon>Aphididae</taxon>
        <taxon>Aphidini</taxon>
        <taxon>Aphis</taxon>
        <taxon>Aphis</taxon>
    </lineage>
</organism>
<dbReference type="EMBL" id="VUJU01002329">
    <property type="protein sequence ID" value="KAF0761668.1"/>
    <property type="molecule type" value="Genomic_DNA"/>
</dbReference>
<comment type="caution">
    <text evidence="1">The sequence shown here is derived from an EMBL/GenBank/DDBJ whole genome shotgun (WGS) entry which is preliminary data.</text>
</comment>
<evidence type="ECO:0000313" key="2">
    <source>
        <dbReference type="Proteomes" id="UP000478052"/>
    </source>
</evidence>
<reference evidence="1 2" key="1">
    <citation type="submission" date="2019-08" db="EMBL/GenBank/DDBJ databases">
        <title>Whole genome of Aphis craccivora.</title>
        <authorList>
            <person name="Voronova N.V."/>
            <person name="Shulinski R.S."/>
            <person name="Bandarenka Y.V."/>
            <person name="Zhorov D.G."/>
            <person name="Warner D."/>
        </authorList>
    </citation>
    <scope>NUCLEOTIDE SEQUENCE [LARGE SCALE GENOMIC DNA]</scope>
    <source>
        <strain evidence="1">180601</strain>
        <tissue evidence="1">Whole Body</tissue>
    </source>
</reference>
<gene>
    <name evidence="1" type="ORF">FWK35_00027472</name>
</gene>
<name>A0A6G0YUL0_APHCR</name>
<dbReference type="Proteomes" id="UP000478052">
    <property type="component" value="Unassembled WGS sequence"/>
</dbReference>